<dbReference type="EMBL" id="SNVV01000001">
    <property type="protein sequence ID" value="TDN57160.1"/>
    <property type="molecule type" value="Genomic_DNA"/>
</dbReference>
<dbReference type="RefSeq" id="WP_133588079.1">
    <property type="nucleotide sequence ID" value="NZ_SNVV01000001.1"/>
</dbReference>
<keyword evidence="2" id="KW-0378">Hydrolase</keyword>
<protein>
    <submittedName>
        <fullName evidence="3">4-hydroxybenzoyl-CoA thioesterase</fullName>
    </submittedName>
</protein>
<dbReference type="CDD" id="cd00586">
    <property type="entry name" value="4HBT"/>
    <property type="match status" value="1"/>
</dbReference>
<dbReference type="PANTHER" id="PTHR31793:SF37">
    <property type="entry name" value="ACYL-COA THIOESTER HYDROLASE YBGC"/>
    <property type="match status" value="1"/>
</dbReference>
<name>A0A4R6EFU4_9RHOO</name>
<dbReference type="PIRSF" id="PIRSF003230">
    <property type="entry name" value="YbgC"/>
    <property type="match status" value="1"/>
</dbReference>
<dbReference type="GO" id="GO:0047617">
    <property type="term" value="F:fatty acyl-CoA hydrolase activity"/>
    <property type="evidence" value="ECO:0007669"/>
    <property type="project" value="TreeGrafter"/>
</dbReference>
<keyword evidence="4" id="KW-1185">Reference proteome</keyword>
<evidence type="ECO:0000256" key="1">
    <source>
        <dbReference type="ARBA" id="ARBA00005953"/>
    </source>
</evidence>
<accession>A0A4R6EFU4</accession>
<organism evidence="3 4">
    <name type="scientific">Azoarcus indigens</name>
    <dbReference type="NCBI Taxonomy" id="29545"/>
    <lineage>
        <taxon>Bacteria</taxon>
        <taxon>Pseudomonadati</taxon>
        <taxon>Pseudomonadota</taxon>
        <taxon>Betaproteobacteria</taxon>
        <taxon>Rhodocyclales</taxon>
        <taxon>Zoogloeaceae</taxon>
        <taxon>Azoarcus</taxon>
    </lineage>
</organism>
<evidence type="ECO:0000313" key="3">
    <source>
        <dbReference type="EMBL" id="TDN57160.1"/>
    </source>
</evidence>
<dbReference type="InterPro" id="IPR029069">
    <property type="entry name" value="HotDog_dom_sf"/>
</dbReference>
<dbReference type="AlphaFoldDB" id="A0A4R6EFU4"/>
<evidence type="ECO:0000313" key="4">
    <source>
        <dbReference type="Proteomes" id="UP000295129"/>
    </source>
</evidence>
<gene>
    <name evidence="3" type="ORF">C7389_101546</name>
</gene>
<reference evidence="3 4" key="1">
    <citation type="submission" date="2019-03" db="EMBL/GenBank/DDBJ databases">
        <title>Genomic Encyclopedia of Type Strains, Phase IV (KMG-IV): sequencing the most valuable type-strain genomes for metagenomic binning, comparative biology and taxonomic classification.</title>
        <authorList>
            <person name="Goeker M."/>
        </authorList>
    </citation>
    <scope>NUCLEOTIDE SEQUENCE [LARGE SCALE GENOMIC DNA]</scope>
    <source>
        <strain evidence="3 4">DSM 12121</strain>
    </source>
</reference>
<sequence>MNDTQHYATEVEFGDCDPAGIVYFPNYFRWMDAASRHYFRAYGLPEWRELTPHNGIIGTPLVDTQARFLRPARYGQRIEVRSRISEWRQKSFVMTHSVHRGDELLLECTEVRVFATRHPEDPERIKAVALPEALRALLPA</sequence>
<dbReference type="InterPro" id="IPR050563">
    <property type="entry name" value="4-hydroxybenzoyl-CoA_TE"/>
</dbReference>
<dbReference type="Pfam" id="PF13279">
    <property type="entry name" value="4HBT_2"/>
    <property type="match status" value="1"/>
</dbReference>
<dbReference type="Proteomes" id="UP000295129">
    <property type="component" value="Unassembled WGS sequence"/>
</dbReference>
<dbReference type="PANTHER" id="PTHR31793">
    <property type="entry name" value="4-HYDROXYBENZOYL-COA THIOESTERASE FAMILY MEMBER"/>
    <property type="match status" value="1"/>
</dbReference>
<dbReference type="OrthoDB" id="21822at2"/>
<comment type="caution">
    <text evidence="3">The sequence shown here is derived from an EMBL/GenBank/DDBJ whole genome shotgun (WGS) entry which is preliminary data.</text>
</comment>
<dbReference type="Gene3D" id="3.10.129.10">
    <property type="entry name" value="Hotdog Thioesterase"/>
    <property type="match status" value="1"/>
</dbReference>
<dbReference type="InterPro" id="IPR006684">
    <property type="entry name" value="YbgC/YbaW"/>
</dbReference>
<comment type="similarity">
    <text evidence="1">Belongs to the 4-hydroxybenzoyl-CoA thioesterase family.</text>
</comment>
<dbReference type="SUPFAM" id="SSF54637">
    <property type="entry name" value="Thioesterase/thiol ester dehydrase-isomerase"/>
    <property type="match status" value="1"/>
</dbReference>
<proteinExistence type="inferred from homology"/>
<evidence type="ECO:0000256" key="2">
    <source>
        <dbReference type="ARBA" id="ARBA00022801"/>
    </source>
</evidence>